<evidence type="ECO:0000313" key="1">
    <source>
        <dbReference type="EMBL" id="JAE09544.1"/>
    </source>
</evidence>
<reference evidence="1" key="2">
    <citation type="journal article" date="2015" name="Data Brief">
        <title>Shoot transcriptome of the giant reed, Arundo donax.</title>
        <authorList>
            <person name="Barrero R.A."/>
            <person name="Guerrero F.D."/>
            <person name="Moolhuijzen P."/>
            <person name="Goolsby J.A."/>
            <person name="Tidwell J."/>
            <person name="Bellgard S.E."/>
            <person name="Bellgard M.I."/>
        </authorList>
    </citation>
    <scope>NUCLEOTIDE SEQUENCE</scope>
    <source>
        <tissue evidence="1">Shoot tissue taken approximately 20 cm above the soil surface</tissue>
    </source>
</reference>
<name>A0A0A9FE96_ARUDO</name>
<protein>
    <submittedName>
        <fullName evidence="1">Actin-depolymerizing factor 6</fullName>
    </submittedName>
</protein>
<reference evidence="1" key="1">
    <citation type="submission" date="2014-09" db="EMBL/GenBank/DDBJ databases">
        <authorList>
            <person name="Magalhaes I.L.F."/>
            <person name="Oliveira U."/>
            <person name="Santos F.R."/>
            <person name="Vidigal T.H.D.A."/>
            <person name="Brescovit A.D."/>
            <person name="Santos A.J."/>
        </authorList>
    </citation>
    <scope>NUCLEOTIDE SEQUENCE</scope>
    <source>
        <tissue evidence="1">Shoot tissue taken approximately 20 cm above the soil surface</tissue>
    </source>
</reference>
<proteinExistence type="predicted"/>
<organism evidence="1">
    <name type="scientific">Arundo donax</name>
    <name type="common">Giant reed</name>
    <name type="synonym">Donax arundinaceus</name>
    <dbReference type="NCBI Taxonomy" id="35708"/>
    <lineage>
        <taxon>Eukaryota</taxon>
        <taxon>Viridiplantae</taxon>
        <taxon>Streptophyta</taxon>
        <taxon>Embryophyta</taxon>
        <taxon>Tracheophyta</taxon>
        <taxon>Spermatophyta</taxon>
        <taxon>Magnoliopsida</taxon>
        <taxon>Liliopsida</taxon>
        <taxon>Poales</taxon>
        <taxon>Poaceae</taxon>
        <taxon>PACMAD clade</taxon>
        <taxon>Arundinoideae</taxon>
        <taxon>Arundineae</taxon>
        <taxon>Arundo</taxon>
    </lineage>
</organism>
<sequence>MLGATPMPEEAFEWVRMKAIGSESGESARASA</sequence>
<accession>A0A0A9FE96</accession>
<dbReference type="EMBL" id="GBRH01188352">
    <property type="protein sequence ID" value="JAE09544.1"/>
    <property type="molecule type" value="Transcribed_RNA"/>
</dbReference>
<dbReference type="AlphaFoldDB" id="A0A0A9FE96"/>